<dbReference type="Proteomes" id="UP001165065">
    <property type="component" value="Unassembled WGS sequence"/>
</dbReference>
<dbReference type="EMBL" id="BRYA01000233">
    <property type="protein sequence ID" value="GMI44933.1"/>
    <property type="molecule type" value="Genomic_DNA"/>
</dbReference>
<evidence type="ECO:0000256" key="1">
    <source>
        <dbReference type="SAM" id="Phobius"/>
    </source>
</evidence>
<protein>
    <submittedName>
        <fullName evidence="2">Uncharacterized protein</fullName>
    </submittedName>
</protein>
<sequence length="66" mass="7253">MVFPSFLSVNLPRNGAFANVSHGMLLARLSFMITFIPTFANFAFFVTTPLLLVVSKISSGWEEVLG</sequence>
<evidence type="ECO:0000313" key="2">
    <source>
        <dbReference type="EMBL" id="GMI44933.1"/>
    </source>
</evidence>
<gene>
    <name evidence="2" type="ORF">TrCOL_g8708</name>
</gene>
<keyword evidence="1" id="KW-1133">Transmembrane helix</keyword>
<comment type="caution">
    <text evidence="2">The sequence shown here is derived from an EMBL/GenBank/DDBJ whole genome shotgun (WGS) entry which is preliminary data.</text>
</comment>
<reference evidence="3" key="1">
    <citation type="journal article" date="2023" name="Commun. Biol.">
        <title>Genome analysis of Parmales, the sister group of diatoms, reveals the evolutionary specialization of diatoms from phago-mixotrophs to photoautotrophs.</title>
        <authorList>
            <person name="Ban H."/>
            <person name="Sato S."/>
            <person name="Yoshikawa S."/>
            <person name="Yamada K."/>
            <person name="Nakamura Y."/>
            <person name="Ichinomiya M."/>
            <person name="Sato N."/>
            <person name="Blanc-Mathieu R."/>
            <person name="Endo H."/>
            <person name="Kuwata A."/>
            <person name="Ogata H."/>
        </authorList>
    </citation>
    <scope>NUCLEOTIDE SEQUENCE [LARGE SCALE GENOMIC DNA]</scope>
</reference>
<name>A0A9W7GIM1_9STRA</name>
<dbReference type="AlphaFoldDB" id="A0A9W7GIM1"/>
<keyword evidence="1" id="KW-0472">Membrane</keyword>
<organism evidence="2 3">
    <name type="scientific">Triparma columacea</name>
    <dbReference type="NCBI Taxonomy" id="722753"/>
    <lineage>
        <taxon>Eukaryota</taxon>
        <taxon>Sar</taxon>
        <taxon>Stramenopiles</taxon>
        <taxon>Ochrophyta</taxon>
        <taxon>Bolidophyceae</taxon>
        <taxon>Parmales</taxon>
        <taxon>Triparmaceae</taxon>
        <taxon>Triparma</taxon>
    </lineage>
</organism>
<keyword evidence="3" id="KW-1185">Reference proteome</keyword>
<keyword evidence="1" id="KW-0812">Transmembrane</keyword>
<proteinExistence type="predicted"/>
<evidence type="ECO:0000313" key="3">
    <source>
        <dbReference type="Proteomes" id="UP001165065"/>
    </source>
</evidence>
<feature type="transmembrane region" description="Helical" evidence="1">
    <location>
        <begin position="29"/>
        <end position="54"/>
    </location>
</feature>
<accession>A0A9W7GIM1</accession>